<organism evidence="2 3">
    <name type="scientific">Pseudoroseomonas cervicalis ATCC 49957</name>
    <dbReference type="NCBI Taxonomy" id="525371"/>
    <lineage>
        <taxon>Bacteria</taxon>
        <taxon>Pseudomonadati</taxon>
        <taxon>Pseudomonadota</taxon>
        <taxon>Alphaproteobacteria</taxon>
        <taxon>Acetobacterales</taxon>
        <taxon>Roseomonadaceae</taxon>
        <taxon>Roseomonas</taxon>
    </lineage>
</organism>
<evidence type="ECO:0000313" key="3">
    <source>
        <dbReference type="Proteomes" id="UP000005324"/>
    </source>
</evidence>
<dbReference type="RefSeq" id="WP_007006341.1">
    <property type="nucleotide sequence ID" value="NZ_GG771023.1"/>
</dbReference>
<dbReference type="AlphaFoldDB" id="D5RK57"/>
<evidence type="ECO:0000259" key="1">
    <source>
        <dbReference type="Pfam" id="PF19278"/>
    </source>
</evidence>
<name>D5RK57_9PROT</name>
<comment type="caution">
    <text evidence="2">The sequence shown here is derived from an EMBL/GenBank/DDBJ whole genome shotgun (WGS) entry which is preliminary data.</text>
</comment>
<feature type="domain" description="Acetophenone carboxylase-like C-terminal" evidence="1">
    <location>
        <begin position="2"/>
        <end position="55"/>
    </location>
</feature>
<dbReference type="Pfam" id="PF19278">
    <property type="entry name" value="Hydant_A_C"/>
    <property type="match status" value="1"/>
</dbReference>
<protein>
    <recommendedName>
        <fullName evidence="1">Acetophenone carboxylase-like C-terminal domain-containing protein</fullName>
    </recommendedName>
</protein>
<dbReference type="EMBL" id="ADVL01000242">
    <property type="protein sequence ID" value="EFH12311.1"/>
    <property type="molecule type" value="Genomic_DNA"/>
</dbReference>
<dbReference type="InterPro" id="IPR049517">
    <property type="entry name" value="ACX-like_C"/>
</dbReference>
<accession>D5RK57</accession>
<reference evidence="2 3" key="1">
    <citation type="submission" date="2010-04" db="EMBL/GenBank/DDBJ databases">
        <authorList>
            <person name="Qin X."/>
            <person name="Bachman B."/>
            <person name="Battles P."/>
            <person name="Bell A."/>
            <person name="Bess C."/>
            <person name="Bickham C."/>
            <person name="Chaboub L."/>
            <person name="Chen D."/>
            <person name="Coyle M."/>
            <person name="Deiros D.R."/>
            <person name="Dinh H."/>
            <person name="Forbes L."/>
            <person name="Fowler G."/>
            <person name="Francisco L."/>
            <person name="Fu Q."/>
            <person name="Gubbala S."/>
            <person name="Hale W."/>
            <person name="Han Y."/>
            <person name="Hemphill L."/>
            <person name="Highlander S.K."/>
            <person name="Hirani K."/>
            <person name="Hogues M."/>
            <person name="Jackson L."/>
            <person name="Jakkamsetti A."/>
            <person name="Javaid M."/>
            <person name="Jiang H."/>
            <person name="Korchina V."/>
            <person name="Kovar C."/>
            <person name="Lara F."/>
            <person name="Lee S."/>
            <person name="Mata R."/>
            <person name="Mathew T."/>
            <person name="Moen C."/>
            <person name="Morales K."/>
            <person name="Munidasa M."/>
            <person name="Nazareth L."/>
            <person name="Ngo R."/>
            <person name="Nguyen L."/>
            <person name="Okwuonu G."/>
            <person name="Ongeri F."/>
            <person name="Patil S."/>
            <person name="Petrosino J."/>
            <person name="Pham C."/>
            <person name="Pham P."/>
            <person name="Pu L.-L."/>
            <person name="Puazo M."/>
            <person name="Raj R."/>
            <person name="Reid J."/>
            <person name="Rouhana J."/>
            <person name="Saada N."/>
            <person name="Shang Y."/>
            <person name="Simmons D."/>
            <person name="Thornton R."/>
            <person name="Warren J."/>
            <person name="Weissenberger G."/>
            <person name="Zhang J."/>
            <person name="Zhang L."/>
            <person name="Zhou C."/>
            <person name="Zhu D."/>
            <person name="Muzny D."/>
            <person name="Worley K."/>
            <person name="Gibbs R."/>
        </authorList>
    </citation>
    <scope>NUCLEOTIDE SEQUENCE [LARGE SCALE GENOMIC DNA]</scope>
    <source>
        <strain evidence="2 3">ATCC 49957</strain>
    </source>
</reference>
<proteinExistence type="predicted"/>
<gene>
    <name evidence="2" type="ORF">HMPREF0731_1467</name>
</gene>
<dbReference type="OrthoDB" id="9768323at2"/>
<sequence>RLFLRGAWQEAALYERDALSPGAAFAGPAIVTQADCTILVPPGWQAETDGLRNLLLQRGVAPAAGRRTQAAALAPDLAE</sequence>
<dbReference type="Proteomes" id="UP000005324">
    <property type="component" value="Unassembled WGS sequence"/>
</dbReference>
<feature type="non-terminal residue" evidence="2">
    <location>
        <position position="1"/>
    </location>
</feature>
<dbReference type="HOGENOM" id="CLU_2595841_0_0_5"/>
<keyword evidence="3" id="KW-1185">Reference proteome</keyword>
<evidence type="ECO:0000313" key="2">
    <source>
        <dbReference type="EMBL" id="EFH12311.1"/>
    </source>
</evidence>